<dbReference type="Pfam" id="PF00078">
    <property type="entry name" value="RVT_1"/>
    <property type="match status" value="1"/>
</dbReference>
<dbReference type="Proteomes" id="UP001303046">
    <property type="component" value="Unassembled WGS sequence"/>
</dbReference>
<name>A0ABR1DWA0_NECAM</name>
<comment type="caution">
    <text evidence="3">The sequence shown here is derived from an EMBL/GenBank/DDBJ whole genome shotgun (WGS) entry which is preliminary data.</text>
</comment>
<feature type="compositionally biased region" description="Basic and acidic residues" evidence="1">
    <location>
        <begin position="91"/>
        <end position="102"/>
    </location>
</feature>
<dbReference type="PANTHER" id="PTHR47027">
    <property type="entry name" value="REVERSE TRANSCRIPTASE DOMAIN-CONTAINING PROTEIN"/>
    <property type="match status" value="1"/>
</dbReference>
<accession>A0ABR1DWA0</accession>
<proteinExistence type="predicted"/>
<protein>
    <recommendedName>
        <fullName evidence="2">Reverse transcriptase domain-containing protein</fullName>
    </recommendedName>
</protein>
<dbReference type="InterPro" id="IPR000477">
    <property type="entry name" value="RT_dom"/>
</dbReference>
<organism evidence="3 4">
    <name type="scientific">Necator americanus</name>
    <name type="common">Human hookworm</name>
    <dbReference type="NCBI Taxonomy" id="51031"/>
    <lineage>
        <taxon>Eukaryota</taxon>
        <taxon>Metazoa</taxon>
        <taxon>Ecdysozoa</taxon>
        <taxon>Nematoda</taxon>
        <taxon>Chromadorea</taxon>
        <taxon>Rhabditida</taxon>
        <taxon>Rhabditina</taxon>
        <taxon>Rhabditomorpha</taxon>
        <taxon>Strongyloidea</taxon>
        <taxon>Ancylostomatidae</taxon>
        <taxon>Bunostominae</taxon>
        <taxon>Necator</taxon>
    </lineage>
</organism>
<sequence length="273" mass="31047">MESLATTIRFVTLNCRALANSFTKCIQDAARETLPVLLQRKKFVFASAETKSTYNFVCVACSTGDLNQEKRLRRKLRRQLQQDRNNQWTSRAKEFEKTREDENPRKANALLGQYCGKMKRYSPVLNTNGVAVGEATLPIWRDHFETLLNRQAPSAPELEHVHRSTYAVNEEPPTESEVLYTDDVAIFAESSTKLQHVVNLVSKLAAAYGLRLHPDKCKQMWILSRPHTGIRVDGQPIELVDEFCYLGCTLKNNGSYEKDIQQRCAKAVSHSTP</sequence>
<reference evidence="3 4" key="1">
    <citation type="submission" date="2023-08" db="EMBL/GenBank/DDBJ databases">
        <title>A Necator americanus chromosomal reference genome.</title>
        <authorList>
            <person name="Ilik V."/>
            <person name="Petrzelkova K.J."/>
            <person name="Pardy F."/>
            <person name="Fuh T."/>
            <person name="Niatou-Singa F.S."/>
            <person name="Gouil Q."/>
            <person name="Baker L."/>
            <person name="Ritchie M.E."/>
            <person name="Jex A.R."/>
            <person name="Gazzola D."/>
            <person name="Li H."/>
            <person name="Toshio Fujiwara R."/>
            <person name="Zhan B."/>
            <person name="Aroian R.V."/>
            <person name="Pafco B."/>
            <person name="Schwarz E.M."/>
        </authorList>
    </citation>
    <scope>NUCLEOTIDE SEQUENCE [LARGE SCALE GENOMIC DNA]</scope>
    <source>
        <strain evidence="3 4">Aroian</strain>
        <tissue evidence="3">Whole animal</tissue>
    </source>
</reference>
<evidence type="ECO:0000313" key="4">
    <source>
        <dbReference type="Proteomes" id="UP001303046"/>
    </source>
</evidence>
<evidence type="ECO:0000313" key="3">
    <source>
        <dbReference type="EMBL" id="KAK6754702.1"/>
    </source>
</evidence>
<dbReference type="EMBL" id="JAVFWL010000005">
    <property type="protein sequence ID" value="KAK6754702.1"/>
    <property type="molecule type" value="Genomic_DNA"/>
</dbReference>
<feature type="region of interest" description="Disordered" evidence="1">
    <location>
        <begin position="78"/>
        <end position="102"/>
    </location>
</feature>
<feature type="domain" description="Reverse transcriptase" evidence="2">
    <location>
        <begin position="178"/>
        <end position="250"/>
    </location>
</feature>
<evidence type="ECO:0000256" key="1">
    <source>
        <dbReference type="SAM" id="MobiDB-lite"/>
    </source>
</evidence>
<gene>
    <name evidence="3" type="primary">Necator_chrV.g18386</name>
    <name evidence="3" type="ORF">RB195_013595</name>
</gene>
<dbReference type="InterPro" id="IPR043502">
    <property type="entry name" value="DNA/RNA_pol_sf"/>
</dbReference>
<keyword evidence="4" id="KW-1185">Reference proteome</keyword>
<evidence type="ECO:0000259" key="2">
    <source>
        <dbReference type="Pfam" id="PF00078"/>
    </source>
</evidence>
<dbReference type="PANTHER" id="PTHR47027:SF20">
    <property type="entry name" value="REVERSE TRANSCRIPTASE-LIKE PROTEIN WITH RNA-DIRECTED DNA POLYMERASE DOMAIN"/>
    <property type="match status" value="1"/>
</dbReference>
<dbReference type="SUPFAM" id="SSF56672">
    <property type="entry name" value="DNA/RNA polymerases"/>
    <property type="match status" value="1"/>
</dbReference>